<evidence type="ECO:0000313" key="4">
    <source>
        <dbReference type="EMBL" id="UOB18243.1"/>
    </source>
</evidence>
<keyword evidence="2" id="KW-0732">Signal</keyword>
<dbReference type="PANTHER" id="PTHR39200:SF1">
    <property type="entry name" value="AUTO-TRANSPORTER ADHESIN HEAD GIN DOMAIN-CONTAINING PROTEIN-RELATED"/>
    <property type="match status" value="1"/>
</dbReference>
<evidence type="ECO:0000256" key="2">
    <source>
        <dbReference type="SAM" id="SignalP"/>
    </source>
</evidence>
<organism evidence="4 5">
    <name type="scientific">Abyssalbus ytuae</name>
    <dbReference type="NCBI Taxonomy" id="2926907"/>
    <lineage>
        <taxon>Bacteria</taxon>
        <taxon>Pseudomonadati</taxon>
        <taxon>Bacteroidota</taxon>
        <taxon>Flavobacteriia</taxon>
        <taxon>Flavobacteriales</taxon>
        <taxon>Flavobacteriaceae</taxon>
        <taxon>Abyssalbus</taxon>
    </lineage>
</organism>
<evidence type="ECO:0000256" key="1">
    <source>
        <dbReference type="SAM" id="MobiDB-lite"/>
    </source>
</evidence>
<proteinExistence type="predicted"/>
<accession>A0A9E6ZSW1</accession>
<dbReference type="Proteomes" id="UP000831290">
    <property type="component" value="Chromosome"/>
</dbReference>
<dbReference type="RefSeq" id="WP_255844318.1">
    <property type="nucleotide sequence ID" value="NZ_CP094358.1"/>
</dbReference>
<dbReference type="PANTHER" id="PTHR39200">
    <property type="entry name" value="HYPOTHETICAL EXPORTED PROTEIN"/>
    <property type="match status" value="1"/>
</dbReference>
<sequence length="244" mass="25984">MKKTTVLILALLFALSAHSQWWGGKKIKGNGNVVTDERTTSDYDQINVAGSMDVELYEGREGRITVKAEENLLEYIITEVKGDKLVIKIKDGYSVSPSWRNTIFITVPFKDIEKVSLAGSGDVVTKPNNIIKTNNFNTSLAGSGDVKLEIEAKDTKASVAGSGDLGLIGSTQYFDCSVAGSGDIHAYELKAENVKASVAGSGDIRVYCDGTLKAHVAGSGDIRYQGNPKKEESKAVGSGSVSKG</sequence>
<feature type="domain" description="Putative auto-transporter adhesin head GIN" evidence="3">
    <location>
        <begin position="42"/>
        <end position="228"/>
    </location>
</feature>
<dbReference type="InterPro" id="IPR021255">
    <property type="entry name" value="DUF2807"/>
</dbReference>
<name>A0A9E6ZSW1_9FLAO</name>
<reference evidence="4" key="1">
    <citation type="submission" date="2022-03" db="EMBL/GenBank/DDBJ databases">
        <title>Description of Abyssus ytuae gen. nov., sp. nov., a novel member of the family Flavobacteriaceae isolated from the sediment of Mariana Trench.</title>
        <authorList>
            <person name="Zhang J."/>
            <person name="Xu X."/>
        </authorList>
    </citation>
    <scope>NUCLEOTIDE SEQUENCE</scope>
    <source>
        <strain evidence="4">MT3330</strain>
    </source>
</reference>
<keyword evidence="5" id="KW-1185">Reference proteome</keyword>
<protein>
    <submittedName>
        <fullName evidence="4">DUF2807 domain-containing protein</fullName>
    </submittedName>
</protein>
<dbReference type="AlphaFoldDB" id="A0A9E6ZSW1"/>
<feature type="signal peptide" evidence="2">
    <location>
        <begin position="1"/>
        <end position="19"/>
    </location>
</feature>
<feature type="region of interest" description="Disordered" evidence="1">
    <location>
        <begin position="220"/>
        <end position="244"/>
    </location>
</feature>
<dbReference type="Gene3D" id="2.160.20.120">
    <property type="match status" value="1"/>
</dbReference>
<evidence type="ECO:0000313" key="5">
    <source>
        <dbReference type="Proteomes" id="UP000831290"/>
    </source>
</evidence>
<feature type="compositionally biased region" description="Low complexity" evidence="1">
    <location>
        <begin position="235"/>
        <end position="244"/>
    </location>
</feature>
<evidence type="ECO:0000259" key="3">
    <source>
        <dbReference type="Pfam" id="PF10988"/>
    </source>
</evidence>
<gene>
    <name evidence="4" type="ORF">MQE35_02845</name>
</gene>
<dbReference type="KEGG" id="fbm:MQE35_02845"/>
<dbReference type="EMBL" id="CP094358">
    <property type="protein sequence ID" value="UOB18243.1"/>
    <property type="molecule type" value="Genomic_DNA"/>
</dbReference>
<dbReference type="Pfam" id="PF10988">
    <property type="entry name" value="DUF2807"/>
    <property type="match status" value="1"/>
</dbReference>
<feature type="chain" id="PRO_5039724992" evidence="2">
    <location>
        <begin position="20"/>
        <end position="244"/>
    </location>
</feature>